<dbReference type="InterPro" id="IPR011600">
    <property type="entry name" value="Pept_C14_caspase"/>
</dbReference>
<dbReference type="Proteomes" id="UP001596052">
    <property type="component" value="Unassembled WGS sequence"/>
</dbReference>
<gene>
    <name evidence="5" type="ORF">ACFQDI_08930</name>
</gene>
<organism evidence="5 6">
    <name type="scientific">Prosthecobacter fluviatilis</name>
    <dbReference type="NCBI Taxonomy" id="445931"/>
    <lineage>
        <taxon>Bacteria</taxon>
        <taxon>Pseudomonadati</taxon>
        <taxon>Verrucomicrobiota</taxon>
        <taxon>Verrucomicrobiia</taxon>
        <taxon>Verrucomicrobiales</taxon>
        <taxon>Verrucomicrobiaceae</taxon>
        <taxon>Prosthecobacter</taxon>
    </lineage>
</organism>
<feature type="signal peptide" evidence="3">
    <location>
        <begin position="1"/>
        <end position="22"/>
    </location>
</feature>
<evidence type="ECO:0000313" key="6">
    <source>
        <dbReference type="Proteomes" id="UP001596052"/>
    </source>
</evidence>
<dbReference type="Gene3D" id="1.25.40.10">
    <property type="entry name" value="Tetratricopeptide repeat domain"/>
    <property type="match status" value="1"/>
</dbReference>
<feature type="chain" id="PRO_5047225495" evidence="3">
    <location>
        <begin position="23"/>
        <end position="464"/>
    </location>
</feature>
<dbReference type="PANTHER" id="PTHR22576:SF37">
    <property type="entry name" value="MUCOSA-ASSOCIATED LYMPHOID TISSUE LYMPHOMA TRANSLOCATION PROTEIN 1"/>
    <property type="match status" value="1"/>
</dbReference>
<dbReference type="PROSITE" id="PS50208">
    <property type="entry name" value="CASPASE_P20"/>
    <property type="match status" value="1"/>
</dbReference>
<evidence type="ECO:0000313" key="5">
    <source>
        <dbReference type="EMBL" id="MFC5454974.1"/>
    </source>
</evidence>
<dbReference type="SMART" id="SM00028">
    <property type="entry name" value="TPR"/>
    <property type="match status" value="2"/>
</dbReference>
<dbReference type="InterPro" id="IPR052039">
    <property type="entry name" value="Caspase-related_regulators"/>
</dbReference>
<feature type="repeat" description="TPR" evidence="1">
    <location>
        <begin position="382"/>
        <end position="415"/>
    </location>
</feature>
<keyword evidence="1" id="KW-0802">TPR repeat</keyword>
<evidence type="ECO:0000256" key="2">
    <source>
        <dbReference type="SAM" id="MobiDB-lite"/>
    </source>
</evidence>
<dbReference type="PANTHER" id="PTHR22576">
    <property type="entry name" value="MUCOSA ASSOCIATED LYMPHOID TISSUE LYMPHOMA TRANSLOCATION PROTEIN 1/PARACASPASE"/>
    <property type="match status" value="1"/>
</dbReference>
<dbReference type="SUPFAM" id="SSF48452">
    <property type="entry name" value="TPR-like"/>
    <property type="match status" value="1"/>
</dbReference>
<dbReference type="InterPro" id="IPR029030">
    <property type="entry name" value="Caspase-like_dom_sf"/>
</dbReference>
<protein>
    <submittedName>
        <fullName evidence="5">Caspase family protein</fullName>
    </submittedName>
</protein>
<reference evidence="6" key="1">
    <citation type="journal article" date="2019" name="Int. J. Syst. Evol. Microbiol.">
        <title>The Global Catalogue of Microorganisms (GCM) 10K type strain sequencing project: providing services to taxonomists for standard genome sequencing and annotation.</title>
        <authorList>
            <consortium name="The Broad Institute Genomics Platform"/>
            <consortium name="The Broad Institute Genome Sequencing Center for Infectious Disease"/>
            <person name="Wu L."/>
            <person name="Ma J."/>
        </authorList>
    </citation>
    <scope>NUCLEOTIDE SEQUENCE [LARGE SCALE GENOMIC DNA]</scope>
    <source>
        <strain evidence="6">CGMCC 4.1469</strain>
    </source>
</reference>
<dbReference type="InterPro" id="IPR019734">
    <property type="entry name" value="TPR_rpt"/>
</dbReference>
<dbReference type="SUPFAM" id="SSF52129">
    <property type="entry name" value="Caspase-like"/>
    <property type="match status" value="1"/>
</dbReference>
<evidence type="ECO:0000259" key="4">
    <source>
        <dbReference type="PROSITE" id="PS50208"/>
    </source>
</evidence>
<dbReference type="Pfam" id="PF00656">
    <property type="entry name" value="Peptidase_C14"/>
    <property type="match status" value="1"/>
</dbReference>
<dbReference type="InterPro" id="IPR011990">
    <property type="entry name" value="TPR-like_helical_dom_sf"/>
</dbReference>
<sequence length="464" mass="49112">MPLRLLHTGCLCLLLAVFSLHAAAAPKPAARTALVIGNAKYEAAVGPLRNTVNDAKAVAKTLRDLGFAVIEKHDVTRDQLLKAVVEFRATLTDAEVGLFYYAGHGISVAGSNYLLPVKSGYTSEGADDVTLRLLAETKLFNVEQAVADMKSAGARCNLVILDACRTTAVARTGRTRDATNPGGLSEMKPPAGSLIAFATDAGQTALDGDGTNGLYTEELLKHLRTPGLTVEQVFKRTRAGVLERSNGGQIPAEYSRLVGEDIFLAGQAPAPPALTTEPAPMPPPAAPPEPALPSLRGIAKQASAGKARECVEALQQYAKAKGPGAYSAEPIGVLLEKVKEDLKEATTASPSVDAAAVTCELILHALRDCLPPDHEQKIPFTAKALNRRGDALLLLGRAEEALDAYNAALPLTPEDSYILYNRGRAHLALGKTTEAKADFTEAASSKYKQLKARRLAEEALAKLK</sequence>
<dbReference type="RefSeq" id="WP_377165603.1">
    <property type="nucleotide sequence ID" value="NZ_JBHSMQ010000003.1"/>
</dbReference>
<evidence type="ECO:0000256" key="1">
    <source>
        <dbReference type="PROSITE-ProRule" id="PRU00339"/>
    </source>
</evidence>
<feature type="region of interest" description="Disordered" evidence="2">
    <location>
        <begin position="268"/>
        <end position="287"/>
    </location>
</feature>
<name>A0ABW0KNI0_9BACT</name>
<dbReference type="PROSITE" id="PS50005">
    <property type="entry name" value="TPR"/>
    <property type="match status" value="1"/>
</dbReference>
<comment type="caution">
    <text evidence="5">The sequence shown here is derived from an EMBL/GenBank/DDBJ whole genome shotgun (WGS) entry which is preliminary data.</text>
</comment>
<accession>A0ABW0KNI0</accession>
<feature type="domain" description="Caspase family p20" evidence="4">
    <location>
        <begin position="29"/>
        <end position="168"/>
    </location>
</feature>
<dbReference type="EMBL" id="JBHSMQ010000003">
    <property type="protein sequence ID" value="MFC5454974.1"/>
    <property type="molecule type" value="Genomic_DNA"/>
</dbReference>
<proteinExistence type="predicted"/>
<dbReference type="Pfam" id="PF13414">
    <property type="entry name" value="TPR_11"/>
    <property type="match status" value="1"/>
</dbReference>
<dbReference type="Gene3D" id="3.40.50.1460">
    <property type="match status" value="1"/>
</dbReference>
<evidence type="ECO:0000256" key="3">
    <source>
        <dbReference type="SAM" id="SignalP"/>
    </source>
</evidence>
<keyword evidence="3" id="KW-0732">Signal</keyword>
<dbReference type="InterPro" id="IPR001309">
    <property type="entry name" value="Pept_C14_p20"/>
</dbReference>
<keyword evidence="6" id="KW-1185">Reference proteome</keyword>